<dbReference type="AlphaFoldDB" id="A0A150RX88"/>
<proteinExistence type="inferred from homology"/>
<dbReference type="EMBL" id="JEMB01001837">
    <property type="protein sequence ID" value="KYF84827.1"/>
    <property type="molecule type" value="Genomic_DNA"/>
</dbReference>
<organism evidence="3 4">
    <name type="scientific">Sorangium cellulosum</name>
    <name type="common">Polyangium cellulosum</name>
    <dbReference type="NCBI Taxonomy" id="56"/>
    <lineage>
        <taxon>Bacteria</taxon>
        <taxon>Pseudomonadati</taxon>
        <taxon>Myxococcota</taxon>
        <taxon>Polyangia</taxon>
        <taxon>Polyangiales</taxon>
        <taxon>Polyangiaceae</taxon>
        <taxon>Sorangium</taxon>
    </lineage>
</organism>
<comment type="similarity">
    <text evidence="1">Belongs to the amidase family.</text>
</comment>
<sequence>MLITPTVASPAPPLGTLDANDASLGAEGWMAKLFDAIPFTPLFNVTGQPAMSLPLAETSAGLPIGVQLVGRYGAEDTLFRLAAQLEQALPWRARRAKAVIARHAGD</sequence>
<evidence type="ECO:0000313" key="4">
    <source>
        <dbReference type="Proteomes" id="UP000075635"/>
    </source>
</evidence>
<dbReference type="Pfam" id="PF01425">
    <property type="entry name" value="Amidase"/>
    <property type="match status" value="1"/>
</dbReference>
<accession>A0A150RX88</accession>
<feature type="domain" description="Amidase" evidence="2">
    <location>
        <begin position="2"/>
        <end position="78"/>
    </location>
</feature>
<reference evidence="3 4" key="1">
    <citation type="submission" date="2014-02" db="EMBL/GenBank/DDBJ databases">
        <title>The small core and large imbalanced accessory genome model reveals a collaborative survival strategy of Sorangium cellulosum strains in nature.</title>
        <authorList>
            <person name="Han K."/>
            <person name="Peng R."/>
            <person name="Blom J."/>
            <person name="Li Y.-Z."/>
        </authorList>
    </citation>
    <scope>NUCLEOTIDE SEQUENCE [LARGE SCALE GENOMIC DNA]</scope>
    <source>
        <strain evidence="3 4">So0011-07</strain>
    </source>
</reference>
<dbReference type="Gene3D" id="3.90.1300.10">
    <property type="entry name" value="Amidase signature (AS) domain"/>
    <property type="match status" value="1"/>
</dbReference>
<dbReference type="InterPro" id="IPR023631">
    <property type="entry name" value="Amidase_dom"/>
</dbReference>
<evidence type="ECO:0000313" key="3">
    <source>
        <dbReference type="EMBL" id="KYF84827.1"/>
    </source>
</evidence>
<protein>
    <recommendedName>
        <fullName evidence="2">Amidase domain-containing protein</fullName>
    </recommendedName>
</protein>
<evidence type="ECO:0000259" key="2">
    <source>
        <dbReference type="Pfam" id="PF01425"/>
    </source>
</evidence>
<dbReference type="PANTHER" id="PTHR11895">
    <property type="entry name" value="TRANSAMIDASE"/>
    <property type="match status" value="1"/>
</dbReference>
<dbReference type="InterPro" id="IPR000120">
    <property type="entry name" value="Amidase"/>
</dbReference>
<gene>
    <name evidence="3" type="ORF">BE17_08800</name>
</gene>
<dbReference type="InterPro" id="IPR036928">
    <property type="entry name" value="AS_sf"/>
</dbReference>
<dbReference type="SUPFAM" id="SSF75304">
    <property type="entry name" value="Amidase signature (AS) enzymes"/>
    <property type="match status" value="1"/>
</dbReference>
<dbReference type="Proteomes" id="UP000075635">
    <property type="component" value="Unassembled WGS sequence"/>
</dbReference>
<dbReference type="GO" id="GO:0003824">
    <property type="term" value="F:catalytic activity"/>
    <property type="evidence" value="ECO:0007669"/>
    <property type="project" value="InterPro"/>
</dbReference>
<name>A0A150RX88_SORCE</name>
<dbReference type="PANTHER" id="PTHR11895:SF7">
    <property type="entry name" value="GLUTAMYL-TRNA(GLN) AMIDOTRANSFERASE SUBUNIT A, MITOCHONDRIAL"/>
    <property type="match status" value="1"/>
</dbReference>
<evidence type="ECO:0000256" key="1">
    <source>
        <dbReference type="ARBA" id="ARBA00009199"/>
    </source>
</evidence>
<comment type="caution">
    <text evidence="3">The sequence shown here is derived from an EMBL/GenBank/DDBJ whole genome shotgun (WGS) entry which is preliminary data.</text>
</comment>